<sequence length="182" mass="19259">MPSLKNLFTPSANKPNPYANPHHPTNVASSSATKASRPMPPPPPSASPRGSFDYLAEAREAAGRDPVTARRVAPRAITAFSGPTAGATVESSRQPLTSSSTTRPADMALGTAGNADQTSAYASRNAGVKKTLGTKYDLFVQQVKDLEKGGWREPQEGFYAPERKLGEFYAPSTGFYGTGGQR</sequence>
<dbReference type="EMBL" id="MU005588">
    <property type="protein sequence ID" value="KAF2682114.1"/>
    <property type="molecule type" value="Genomic_DNA"/>
</dbReference>
<feature type="compositionally biased region" description="Polar residues" evidence="1">
    <location>
        <begin position="89"/>
        <end position="103"/>
    </location>
</feature>
<feature type="compositionally biased region" description="Polar residues" evidence="1">
    <location>
        <begin position="1"/>
        <end position="14"/>
    </location>
</feature>
<reference evidence="2" key="1">
    <citation type="journal article" date="2020" name="Stud. Mycol.">
        <title>101 Dothideomycetes genomes: a test case for predicting lifestyles and emergence of pathogens.</title>
        <authorList>
            <person name="Haridas S."/>
            <person name="Albert R."/>
            <person name="Binder M."/>
            <person name="Bloem J."/>
            <person name="Labutti K."/>
            <person name="Salamov A."/>
            <person name="Andreopoulos B."/>
            <person name="Baker S."/>
            <person name="Barry K."/>
            <person name="Bills G."/>
            <person name="Bluhm B."/>
            <person name="Cannon C."/>
            <person name="Castanera R."/>
            <person name="Culley D."/>
            <person name="Daum C."/>
            <person name="Ezra D."/>
            <person name="Gonzalez J."/>
            <person name="Henrissat B."/>
            <person name="Kuo A."/>
            <person name="Liang C."/>
            <person name="Lipzen A."/>
            <person name="Lutzoni F."/>
            <person name="Magnuson J."/>
            <person name="Mondo S."/>
            <person name="Nolan M."/>
            <person name="Ohm R."/>
            <person name="Pangilinan J."/>
            <person name="Park H.-J."/>
            <person name="Ramirez L."/>
            <person name="Alfaro M."/>
            <person name="Sun H."/>
            <person name="Tritt A."/>
            <person name="Yoshinaga Y."/>
            <person name="Zwiers L.-H."/>
            <person name="Turgeon B."/>
            <person name="Goodwin S."/>
            <person name="Spatafora J."/>
            <person name="Crous P."/>
            <person name="Grigoriev I."/>
        </authorList>
    </citation>
    <scope>NUCLEOTIDE SEQUENCE</scope>
    <source>
        <strain evidence="2">CBS 122367</strain>
    </source>
</reference>
<dbReference type="Proteomes" id="UP000799291">
    <property type="component" value="Unassembled WGS sequence"/>
</dbReference>
<name>A0A6G1IV37_9PLEO</name>
<evidence type="ECO:0000256" key="1">
    <source>
        <dbReference type="SAM" id="MobiDB-lite"/>
    </source>
</evidence>
<feature type="region of interest" description="Disordered" evidence="1">
    <location>
        <begin position="1"/>
        <end position="118"/>
    </location>
</feature>
<gene>
    <name evidence="2" type="ORF">K458DRAFT_420051</name>
</gene>
<dbReference type="OrthoDB" id="3782326at2759"/>
<organism evidence="2 3">
    <name type="scientific">Lentithecium fluviatile CBS 122367</name>
    <dbReference type="NCBI Taxonomy" id="1168545"/>
    <lineage>
        <taxon>Eukaryota</taxon>
        <taxon>Fungi</taxon>
        <taxon>Dikarya</taxon>
        <taxon>Ascomycota</taxon>
        <taxon>Pezizomycotina</taxon>
        <taxon>Dothideomycetes</taxon>
        <taxon>Pleosporomycetidae</taxon>
        <taxon>Pleosporales</taxon>
        <taxon>Massarineae</taxon>
        <taxon>Lentitheciaceae</taxon>
        <taxon>Lentithecium</taxon>
    </lineage>
</organism>
<evidence type="ECO:0000313" key="3">
    <source>
        <dbReference type="Proteomes" id="UP000799291"/>
    </source>
</evidence>
<dbReference type="AlphaFoldDB" id="A0A6G1IV37"/>
<evidence type="ECO:0000313" key="2">
    <source>
        <dbReference type="EMBL" id="KAF2682114.1"/>
    </source>
</evidence>
<accession>A0A6G1IV37</accession>
<keyword evidence="3" id="KW-1185">Reference proteome</keyword>
<proteinExistence type="predicted"/>
<protein>
    <submittedName>
        <fullName evidence="2">Uncharacterized protein</fullName>
    </submittedName>
</protein>